<dbReference type="SUPFAM" id="SSF54106">
    <property type="entry name" value="LysM domain"/>
    <property type="match status" value="1"/>
</dbReference>
<dbReference type="AlphaFoldDB" id="A0A7W8P6K9"/>
<comment type="caution">
    <text evidence="1">The sequence shown here is derived from an EMBL/GenBank/DDBJ whole genome shotgun (WGS) entry which is preliminary data.</text>
</comment>
<dbReference type="InterPro" id="IPR036779">
    <property type="entry name" value="LysM_dom_sf"/>
</dbReference>
<dbReference type="Gene3D" id="3.10.350.10">
    <property type="entry name" value="LysM domain"/>
    <property type="match status" value="1"/>
</dbReference>
<protein>
    <recommendedName>
        <fullName evidence="3">LysM domain-containing protein</fullName>
    </recommendedName>
</protein>
<organism evidence="1 2">
    <name type="scientific">Paraburkholderia youngii</name>
    <dbReference type="NCBI Taxonomy" id="2782701"/>
    <lineage>
        <taxon>Bacteria</taxon>
        <taxon>Pseudomonadati</taxon>
        <taxon>Pseudomonadota</taxon>
        <taxon>Betaproteobacteria</taxon>
        <taxon>Burkholderiales</taxon>
        <taxon>Burkholderiaceae</taxon>
        <taxon>Paraburkholderia</taxon>
    </lineage>
</organism>
<dbReference type="Proteomes" id="UP000592820">
    <property type="component" value="Unassembled WGS sequence"/>
</dbReference>
<dbReference type="CDD" id="cd00118">
    <property type="entry name" value="LysM"/>
    <property type="match status" value="1"/>
</dbReference>
<evidence type="ECO:0008006" key="3">
    <source>
        <dbReference type="Google" id="ProtNLM"/>
    </source>
</evidence>
<dbReference type="InterPro" id="IPR018392">
    <property type="entry name" value="LysM"/>
</dbReference>
<dbReference type="RefSeq" id="WP_184227816.1">
    <property type="nucleotide sequence ID" value="NZ_JACHDE010000014.1"/>
</dbReference>
<accession>A0A7W8P6K9</accession>
<proteinExistence type="predicted"/>
<evidence type="ECO:0000313" key="2">
    <source>
        <dbReference type="Proteomes" id="UP000592820"/>
    </source>
</evidence>
<sequence>MAVQAPQKTGYEKWQEGINSAVGNAKWNFYDCAIQMTVNQYNRHLSGTAGYRPLDWRLIKAMIWVETGAESKKWESNPIQIGNPGDPGLQALLAGNEGGDLIIPPTWMNRLTFGSAITNPYHNIAAGIGYLLMRTANYAIKNVPDADATIYEARVLSGDGIAKIAKTNGSTIEVIQKLNPSFHLLRPGQVLKYQKASLKKVIVSWKIITTSSIAKNYNSGDSLYPQKLDYALSLIHKGEAALCAQ</sequence>
<reference evidence="1 2" key="1">
    <citation type="submission" date="2020-08" db="EMBL/GenBank/DDBJ databases">
        <title>Genomic Encyclopedia of Type Strains, Phase IV (KMG-V): Genome sequencing to study the core and pangenomes of soil and plant-associated prokaryotes.</title>
        <authorList>
            <person name="Whitman W."/>
        </authorList>
    </citation>
    <scope>NUCLEOTIDE SEQUENCE [LARGE SCALE GENOMIC DNA]</scope>
    <source>
        <strain evidence="1 2">JPY162</strain>
    </source>
</reference>
<dbReference type="EMBL" id="JACHDE010000014">
    <property type="protein sequence ID" value="MBB5403558.1"/>
    <property type="molecule type" value="Genomic_DNA"/>
</dbReference>
<evidence type="ECO:0000313" key="1">
    <source>
        <dbReference type="EMBL" id="MBB5403558.1"/>
    </source>
</evidence>
<gene>
    <name evidence="1" type="ORF">HDG41_005646</name>
</gene>
<name>A0A7W8P6K9_9BURK</name>